<dbReference type="AlphaFoldDB" id="A0A225VYL4"/>
<comment type="caution">
    <text evidence="2">The sequence shown here is derived from an EMBL/GenBank/DDBJ whole genome shotgun (WGS) entry which is preliminary data.</text>
</comment>
<feature type="region of interest" description="Disordered" evidence="1">
    <location>
        <begin position="300"/>
        <end position="326"/>
    </location>
</feature>
<reference evidence="3" key="1">
    <citation type="submission" date="2017-03" db="EMBL/GenBank/DDBJ databases">
        <title>Phytopthora megakarya and P. palmivora, two closely related causual agents of cacao black pod achieved similar genome size and gene model numbers by different mechanisms.</title>
        <authorList>
            <person name="Ali S."/>
            <person name="Shao J."/>
            <person name="Larry D.J."/>
            <person name="Kronmiller B."/>
            <person name="Shen D."/>
            <person name="Strem M.D."/>
            <person name="Melnick R.L."/>
            <person name="Guiltinan M.J."/>
            <person name="Tyler B.M."/>
            <person name="Meinhardt L.W."/>
            <person name="Bailey B.A."/>
        </authorList>
    </citation>
    <scope>NUCLEOTIDE SEQUENCE [LARGE SCALE GENOMIC DNA]</scope>
    <source>
        <strain evidence="3">zdho120</strain>
    </source>
</reference>
<feature type="compositionally biased region" description="Basic and acidic residues" evidence="1">
    <location>
        <begin position="354"/>
        <end position="366"/>
    </location>
</feature>
<feature type="compositionally biased region" description="Acidic residues" evidence="1">
    <location>
        <begin position="313"/>
        <end position="326"/>
    </location>
</feature>
<sequence>MVPGPPGATLNPAAGDSTSAHTLRLRGPEASRQASYPASAHPGSLAYVSSGRESHPLARGQLRDLSQCFRGRLRKILQGVNCGQFQITTRRLDPEIPTLGEPGVQEPLEHQRPELDKRRAWWDKFQYTASSGGWRDQELCTRLYSRLSHNPGTKAWVQQLPAPVRRSWRQLSDRFYKKFCRSTESPVGRYLRLKQESLETPQTFLWRLNAPATKANVDYHSTSGCRRHVNQFLKNPRDRELQLSLQGRVYFTTDELEDVFKQVEEMDQGMRRKPANDGTGPGATAPVGSGAYAAVVAPEIPEPQLPDPGDLRWEEEDDSGYGYQYDEENDEAYDGLVDQEEVFRAEVPGSWNDRNGRPQGRSDSRGSGHSGTPRPSVPCAVCNKLGHTRERCWQLMKCDRCGGKHNADAGSARRAASCTRLHPAGECAVIKAFKDAAQRGQLQGLPEEVLQRLRPEATPALNN</sequence>
<gene>
    <name evidence="2" type="ORF">PHMEG_00017219</name>
</gene>
<evidence type="ECO:0008006" key="4">
    <source>
        <dbReference type="Google" id="ProtNLM"/>
    </source>
</evidence>
<evidence type="ECO:0000256" key="1">
    <source>
        <dbReference type="SAM" id="MobiDB-lite"/>
    </source>
</evidence>
<dbReference type="EMBL" id="NBNE01002596">
    <property type="protein sequence ID" value="OWZ09998.1"/>
    <property type="molecule type" value="Genomic_DNA"/>
</dbReference>
<dbReference type="Proteomes" id="UP000198211">
    <property type="component" value="Unassembled WGS sequence"/>
</dbReference>
<evidence type="ECO:0000313" key="2">
    <source>
        <dbReference type="EMBL" id="OWZ09998.1"/>
    </source>
</evidence>
<feature type="region of interest" description="Disordered" evidence="1">
    <location>
        <begin position="345"/>
        <end position="378"/>
    </location>
</feature>
<dbReference type="OrthoDB" id="6774612at2759"/>
<protein>
    <recommendedName>
        <fullName evidence="4">Eukaryotic/viral aspartic protease</fullName>
    </recommendedName>
</protein>
<keyword evidence="3" id="KW-1185">Reference proteome</keyword>
<proteinExistence type="predicted"/>
<name>A0A225VYL4_9STRA</name>
<evidence type="ECO:0000313" key="3">
    <source>
        <dbReference type="Proteomes" id="UP000198211"/>
    </source>
</evidence>
<organism evidence="2 3">
    <name type="scientific">Phytophthora megakarya</name>
    <dbReference type="NCBI Taxonomy" id="4795"/>
    <lineage>
        <taxon>Eukaryota</taxon>
        <taxon>Sar</taxon>
        <taxon>Stramenopiles</taxon>
        <taxon>Oomycota</taxon>
        <taxon>Peronosporomycetes</taxon>
        <taxon>Peronosporales</taxon>
        <taxon>Peronosporaceae</taxon>
        <taxon>Phytophthora</taxon>
    </lineage>
</organism>
<accession>A0A225VYL4</accession>
<feature type="region of interest" description="Disordered" evidence="1">
    <location>
        <begin position="1"/>
        <end position="39"/>
    </location>
</feature>